<proteinExistence type="predicted"/>
<dbReference type="WBParaSite" id="ES5_v2.g28936.t1">
    <property type="protein sequence ID" value="ES5_v2.g28936.t1"/>
    <property type="gene ID" value="ES5_v2.g28936"/>
</dbReference>
<sequence>MQGAASPDPSIVYVDAWALRNDRITLVEKGAPHSLPLMESGKLLPGVKVVIANPETKGQCADSHLGEIWVASQHNASGYFSIFGEEAHLHTDHFNAKLQFGDTSTVFARTGYLGFLRQTESITADGELHDAVFIVGAIDETMMLRGMRYHPIDVETSVIRSHRRIVESAVFTWTSLLVVVAETDASESEALDLVPAITSALLEDHHLTVGVVVLCDPFTIPINSRGEKQRMHLRDAFVKDQLDPLYVAYNM</sequence>
<organism evidence="1 2">
    <name type="scientific">Panagrolaimus sp. ES5</name>
    <dbReference type="NCBI Taxonomy" id="591445"/>
    <lineage>
        <taxon>Eukaryota</taxon>
        <taxon>Metazoa</taxon>
        <taxon>Ecdysozoa</taxon>
        <taxon>Nematoda</taxon>
        <taxon>Chromadorea</taxon>
        <taxon>Rhabditida</taxon>
        <taxon>Tylenchina</taxon>
        <taxon>Panagrolaimomorpha</taxon>
        <taxon>Panagrolaimoidea</taxon>
        <taxon>Panagrolaimidae</taxon>
        <taxon>Panagrolaimus</taxon>
    </lineage>
</organism>
<evidence type="ECO:0000313" key="2">
    <source>
        <dbReference type="WBParaSite" id="ES5_v2.g28936.t1"/>
    </source>
</evidence>
<evidence type="ECO:0000313" key="1">
    <source>
        <dbReference type="Proteomes" id="UP000887579"/>
    </source>
</evidence>
<accession>A0AC34GH23</accession>
<name>A0AC34GH23_9BILA</name>
<reference evidence="2" key="1">
    <citation type="submission" date="2022-11" db="UniProtKB">
        <authorList>
            <consortium name="WormBaseParasite"/>
        </authorList>
    </citation>
    <scope>IDENTIFICATION</scope>
</reference>
<dbReference type="Proteomes" id="UP000887579">
    <property type="component" value="Unplaced"/>
</dbReference>
<protein>
    <submittedName>
        <fullName evidence="2">AMP-dependent synthetase/ligase domain-containing protein</fullName>
    </submittedName>
</protein>